<evidence type="ECO:0000313" key="9">
    <source>
        <dbReference type="Proteomes" id="UP001259982"/>
    </source>
</evidence>
<dbReference type="Proteomes" id="UP001259982">
    <property type="component" value="Unassembled WGS sequence"/>
</dbReference>
<proteinExistence type="inferred from homology"/>
<dbReference type="InterPro" id="IPR020946">
    <property type="entry name" value="Flavin_mOase-like"/>
</dbReference>
<accession>A0ABU3B6W7</accession>
<evidence type="ECO:0000313" key="8">
    <source>
        <dbReference type="EMBL" id="MDT0618206.1"/>
    </source>
</evidence>
<evidence type="ECO:0000256" key="7">
    <source>
        <dbReference type="ARBA" id="ARBA00023033"/>
    </source>
</evidence>
<sequence length="546" mass="62085">MGEALRSVEEGTTNGAALDYEAVVVGAGIAGLHEVYKLREMGVSVIGFEAGTDVGGTWYWNRYPGARVDSQSHIYQYWFSQELLDEWDWSERFPAQPETERYLNYVTEKFDLRKEFRFRTRVESATYDEENQLWTVTTDKGDTLTTRFFISCTGMLSAPQIPFPGHEKFRGQICHTARWPHEKVEMAGKRVGVVGTGATGIQVIQTIAPEVGEMFVFQRTPNYTIPMRNPQYDDADRDALREEYPEIEKTVFNTFAGFDYDLSETPFTEMSAEEREQRLWDLWNDGSLHFWLGFAEVFFDEEVNNYISEFVRNRIRERVKDPATAEKLIPTCHGFGTRRVPLETKYYEAYNQDNVHLVDVKQDAIAEITETGVRLESGAEYELDILVLATGFDAGTGALTRIDIRGRGNQSLKEKWDKDIRSTLGLQVHGFPNLFTVAGPLAPSTAFCNMATCLIQQGGWVADTIGYLRDQGQHAIEPTEEKEAEWVNHHDEVANQTLVVKTDSWYMGANIDGKPRRLLSYIGGANAYHQMCDELKEKGYPGFAIS</sequence>
<comment type="cofactor">
    <cofactor evidence="1">
        <name>FAD</name>
        <dbReference type="ChEBI" id="CHEBI:57692"/>
    </cofactor>
</comment>
<comment type="similarity">
    <text evidence="2">Belongs to the FAD-binding monooxygenase family.</text>
</comment>
<dbReference type="GO" id="GO:0016491">
    <property type="term" value="F:oxidoreductase activity"/>
    <property type="evidence" value="ECO:0007669"/>
    <property type="project" value="UniProtKB-KW"/>
</dbReference>
<keyword evidence="5" id="KW-0521">NADP</keyword>
<reference evidence="8 9" key="1">
    <citation type="submission" date="2023-09" db="EMBL/GenBank/DDBJ databases">
        <authorList>
            <person name="Rey-Velasco X."/>
        </authorList>
    </citation>
    <scope>NUCLEOTIDE SEQUENCE [LARGE SCALE GENOMIC DNA]</scope>
    <source>
        <strain evidence="8 9">P385</strain>
    </source>
</reference>
<comment type="caution">
    <text evidence="8">The sequence shown here is derived from an EMBL/GenBank/DDBJ whole genome shotgun (WGS) entry which is preliminary data.</text>
</comment>
<dbReference type="InterPro" id="IPR050775">
    <property type="entry name" value="FAD-binding_Monooxygenases"/>
</dbReference>
<keyword evidence="4" id="KW-0274">FAD</keyword>
<dbReference type="EMBL" id="JAVRHY010000005">
    <property type="protein sequence ID" value="MDT0618206.1"/>
    <property type="molecule type" value="Genomic_DNA"/>
</dbReference>
<dbReference type="PANTHER" id="PTHR43098:SF3">
    <property type="entry name" value="L-ORNITHINE N(5)-MONOOXYGENASE-RELATED"/>
    <property type="match status" value="1"/>
</dbReference>
<dbReference type="Gene3D" id="3.50.50.60">
    <property type="entry name" value="FAD/NAD(P)-binding domain"/>
    <property type="match status" value="2"/>
</dbReference>
<evidence type="ECO:0000256" key="6">
    <source>
        <dbReference type="ARBA" id="ARBA00023002"/>
    </source>
</evidence>
<keyword evidence="6 8" id="KW-0560">Oxidoreductase</keyword>
<name>A0ABU3B6W7_9GAMM</name>
<dbReference type="PANTHER" id="PTHR43098">
    <property type="entry name" value="L-ORNITHINE N(5)-MONOOXYGENASE-RELATED"/>
    <property type="match status" value="1"/>
</dbReference>
<keyword evidence="7" id="KW-0503">Monooxygenase</keyword>
<dbReference type="Pfam" id="PF00743">
    <property type="entry name" value="FMO-like"/>
    <property type="match status" value="1"/>
</dbReference>
<gene>
    <name evidence="8" type="ORF">RM531_06945</name>
</gene>
<dbReference type="InterPro" id="IPR036188">
    <property type="entry name" value="FAD/NAD-bd_sf"/>
</dbReference>
<evidence type="ECO:0000256" key="2">
    <source>
        <dbReference type="ARBA" id="ARBA00010139"/>
    </source>
</evidence>
<dbReference type="EC" id="1.14.13.-" evidence="8"/>
<keyword evidence="3" id="KW-0285">Flavoprotein</keyword>
<evidence type="ECO:0000256" key="3">
    <source>
        <dbReference type="ARBA" id="ARBA00022630"/>
    </source>
</evidence>
<dbReference type="SUPFAM" id="SSF51905">
    <property type="entry name" value="FAD/NAD(P)-binding domain"/>
    <property type="match status" value="2"/>
</dbReference>
<dbReference type="RefSeq" id="WP_311658283.1">
    <property type="nucleotide sequence ID" value="NZ_JAVRHY010000005.1"/>
</dbReference>
<evidence type="ECO:0000256" key="1">
    <source>
        <dbReference type="ARBA" id="ARBA00001974"/>
    </source>
</evidence>
<keyword evidence="9" id="KW-1185">Reference proteome</keyword>
<protein>
    <submittedName>
        <fullName evidence="8">NAD(P)/FAD-dependent oxidoreductase</fullName>
        <ecNumber evidence="8">1.14.13.-</ecNumber>
    </submittedName>
</protein>
<evidence type="ECO:0000256" key="5">
    <source>
        <dbReference type="ARBA" id="ARBA00022857"/>
    </source>
</evidence>
<organism evidence="8 9">
    <name type="scientific">Spectribacter acetivorans</name>
    <dbReference type="NCBI Taxonomy" id="3075603"/>
    <lineage>
        <taxon>Bacteria</taxon>
        <taxon>Pseudomonadati</taxon>
        <taxon>Pseudomonadota</taxon>
        <taxon>Gammaproteobacteria</taxon>
        <taxon>Salinisphaerales</taxon>
        <taxon>Salinisphaeraceae</taxon>
        <taxon>Spectribacter</taxon>
    </lineage>
</organism>
<evidence type="ECO:0000256" key="4">
    <source>
        <dbReference type="ARBA" id="ARBA00022827"/>
    </source>
</evidence>